<dbReference type="InterPro" id="IPR003959">
    <property type="entry name" value="ATPase_AAA_core"/>
</dbReference>
<dbReference type="AlphaFoldDB" id="A0A9W7XQY5"/>
<dbReference type="InterPro" id="IPR050168">
    <property type="entry name" value="AAA_ATPase_domain"/>
</dbReference>
<comment type="similarity">
    <text evidence="1">Belongs to the AAA ATPase family.</text>
</comment>
<sequence length="651" mass="71918">MSKKTKDKRITPIKSALPWQCRDSSINALLSSLAESKTDDDGGLYGTERWQRAFCRQLFGTEIRRGQELSLYIGSQQICFTVIAVENKEQNLDEKATTSVQGVIGDQTRFSIEPSVSDNCDKQRKLPGYEAEVSGLAIEIAGYFRRKDRFRQLNIKPVQSVFVSGITGVGKSTIIWRSLDRLCYPVVHGDLRDIIVNASGTDFAEEYISMALKDLADRARAAAPSVIILDRVDILNDKELMEETDGAFGKFSAFAENIADGVFLVLESSVDSADMHAATRKTSALQHSQSIPVPNLQRRCEIVLWAIEKYIGSINDISSNLCLDEGLLTVEQLAKQVANATAGYVARDIIKFCRQSFLRMLREDPLLQHDDKSDLADKLKGLSLNAGPGKKLVLRWEHFSESLQLVRPSQHLEFEGVRPTKRWADIGGYESTKQTLQRFIKLATGESQSALGLRAPSGIMLYGPTGCELFSKYLGETEARLRSLFIAARAAAPCIVFMDEVDSLAGKREWSSVESGGPALRVLSTLLNELDGVHETRGVIAVGCTNKLDSIDDAVIRPGRFDQLVEIGMPSLSDRVGILQTLGGKSQLGEDVCIERLAQMTEGFSGADIEQLFREAGLAAMRKNVDVEEIKMTDFFCAIEKNIATLEYSSN</sequence>
<dbReference type="Gene3D" id="1.10.8.60">
    <property type="match status" value="2"/>
</dbReference>
<dbReference type="EMBL" id="JANBOH010000002">
    <property type="protein sequence ID" value="KAJ1648619.1"/>
    <property type="molecule type" value="Genomic_DNA"/>
</dbReference>
<evidence type="ECO:0000256" key="2">
    <source>
        <dbReference type="ARBA" id="ARBA00022741"/>
    </source>
</evidence>
<dbReference type="InterPro" id="IPR041569">
    <property type="entry name" value="AAA_lid_3"/>
</dbReference>
<name>A0A9W7XQY5_9FUNG</name>
<dbReference type="Gene3D" id="3.40.50.300">
    <property type="entry name" value="P-loop containing nucleotide triphosphate hydrolases"/>
    <property type="match status" value="3"/>
</dbReference>
<dbReference type="GO" id="GO:0005524">
    <property type="term" value="F:ATP binding"/>
    <property type="evidence" value="ECO:0007669"/>
    <property type="project" value="UniProtKB-KW"/>
</dbReference>
<keyword evidence="2" id="KW-0547">Nucleotide-binding</keyword>
<accession>A0A9W7XQY5</accession>
<dbReference type="GO" id="GO:0016887">
    <property type="term" value="F:ATP hydrolysis activity"/>
    <property type="evidence" value="ECO:0007669"/>
    <property type="project" value="InterPro"/>
</dbReference>
<comment type="caution">
    <text evidence="5">The sequence shown here is derived from an EMBL/GenBank/DDBJ whole genome shotgun (WGS) entry which is preliminary data.</text>
</comment>
<reference evidence="5" key="1">
    <citation type="submission" date="2022-07" db="EMBL/GenBank/DDBJ databases">
        <title>Phylogenomic reconstructions and comparative analyses of Kickxellomycotina fungi.</title>
        <authorList>
            <person name="Reynolds N.K."/>
            <person name="Stajich J.E."/>
            <person name="Barry K."/>
            <person name="Grigoriev I.V."/>
            <person name="Crous P."/>
            <person name="Smith M.E."/>
        </authorList>
    </citation>
    <scope>NUCLEOTIDE SEQUENCE</scope>
    <source>
        <strain evidence="5">NBRC 105413</strain>
    </source>
</reference>
<organism evidence="5 6">
    <name type="scientific">Coemansia asiatica</name>
    <dbReference type="NCBI Taxonomy" id="1052880"/>
    <lineage>
        <taxon>Eukaryota</taxon>
        <taxon>Fungi</taxon>
        <taxon>Fungi incertae sedis</taxon>
        <taxon>Zoopagomycota</taxon>
        <taxon>Kickxellomycotina</taxon>
        <taxon>Kickxellomycetes</taxon>
        <taxon>Kickxellales</taxon>
        <taxon>Kickxellaceae</taxon>
        <taxon>Coemansia</taxon>
    </lineage>
</organism>
<feature type="domain" description="AAA+ ATPase" evidence="4">
    <location>
        <begin position="157"/>
        <end position="571"/>
    </location>
</feature>
<dbReference type="SMART" id="SM00382">
    <property type="entry name" value="AAA"/>
    <property type="match status" value="1"/>
</dbReference>
<evidence type="ECO:0000313" key="5">
    <source>
        <dbReference type="EMBL" id="KAJ1648619.1"/>
    </source>
</evidence>
<dbReference type="Pfam" id="PF17862">
    <property type="entry name" value="AAA_lid_3"/>
    <property type="match status" value="1"/>
</dbReference>
<evidence type="ECO:0000256" key="3">
    <source>
        <dbReference type="ARBA" id="ARBA00022840"/>
    </source>
</evidence>
<dbReference type="PANTHER" id="PTHR23077:SF171">
    <property type="entry name" value="NUCLEAR VALOSIN-CONTAINING PROTEIN-LIKE"/>
    <property type="match status" value="1"/>
</dbReference>
<keyword evidence="3" id="KW-0067">ATP-binding</keyword>
<dbReference type="InterPro" id="IPR027417">
    <property type="entry name" value="P-loop_NTPase"/>
</dbReference>
<evidence type="ECO:0000256" key="1">
    <source>
        <dbReference type="ARBA" id="ARBA00006914"/>
    </source>
</evidence>
<dbReference type="SUPFAM" id="SSF52540">
    <property type="entry name" value="P-loop containing nucleoside triphosphate hydrolases"/>
    <property type="match status" value="2"/>
</dbReference>
<dbReference type="Proteomes" id="UP001145021">
    <property type="component" value="Unassembled WGS sequence"/>
</dbReference>
<evidence type="ECO:0000259" key="4">
    <source>
        <dbReference type="SMART" id="SM00382"/>
    </source>
</evidence>
<dbReference type="InterPro" id="IPR003593">
    <property type="entry name" value="AAA+_ATPase"/>
</dbReference>
<proteinExistence type="inferred from homology"/>
<dbReference type="Pfam" id="PF00004">
    <property type="entry name" value="AAA"/>
    <property type="match status" value="1"/>
</dbReference>
<protein>
    <recommendedName>
        <fullName evidence="4">AAA+ ATPase domain-containing protein</fullName>
    </recommendedName>
</protein>
<keyword evidence="6" id="KW-1185">Reference proteome</keyword>
<gene>
    <name evidence="5" type="ORF">LPJ64_000073</name>
</gene>
<dbReference type="PANTHER" id="PTHR23077">
    <property type="entry name" value="AAA-FAMILY ATPASE"/>
    <property type="match status" value="1"/>
</dbReference>
<evidence type="ECO:0000313" key="6">
    <source>
        <dbReference type="Proteomes" id="UP001145021"/>
    </source>
</evidence>